<dbReference type="EMBL" id="CAJPDQ010000001">
    <property type="protein sequence ID" value="CAF9903279.1"/>
    <property type="molecule type" value="Genomic_DNA"/>
</dbReference>
<comment type="similarity">
    <text evidence="1">Belongs to the AB hydrolase superfamily. AB hydrolase 2 family.</text>
</comment>
<organism evidence="3 4">
    <name type="scientific">Gomphillus americanus</name>
    <dbReference type="NCBI Taxonomy" id="1940652"/>
    <lineage>
        <taxon>Eukaryota</taxon>
        <taxon>Fungi</taxon>
        <taxon>Dikarya</taxon>
        <taxon>Ascomycota</taxon>
        <taxon>Pezizomycotina</taxon>
        <taxon>Lecanoromycetes</taxon>
        <taxon>OSLEUM clade</taxon>
        <taxon>Ostropomycetidae</taxon>
        <taxon>Ostropales</taxon>
        <taxon>Graphidaceae</taxon>
        <taxon>Gomphilloideae</taxon>
        <taxon>Gomphillus</taxon>
    </lineage>
</organism>
<dbReference type="GO" id="GO:0052689">
    <property type="term" value="F:carboxylic ester hydrolase activity"/>
    <property type="evidence" value="ECO:0007669"/>
    <property type="project" value="TreeGrafter"/>
</dbReference>
<dbReference type="SUPFAM" id="SSF53474">
    <property type="entry name" value="alpha/beta-Hydrolases"/>
    <property type="match status" value="1"/>
</dbReference>
<sequence>MPGRLPQTTDFSTDCVMSITQPPAGGKPVNVLIILHGLGDTHESMKILGERMALPETVCISIQGPTPIPFDIGGFHWGDDVVFDQGSDSLDPDTGFKKGTEVVLQITRQLQEKCDYTSRDILLFGYGQGGMLALKIATESTELGGVISIGGPLPSDTVLPVPKSKTPIIALGGSSNSTLTDSSITKLKNTFEFVEYKRWRRPGDGAPRNREEMLPIMQFFARRLRSRHGIPDGSIELS</sequence>
<reference evidence="3" key="1">
    <citation type="submission" date="2021-03" db="EMBL/GenBank/DDBJ databases">
        <authorList>
            <person name="Tagirdzhanova G."/>
        </authorList>
    </citation>
    <scope>NUCLEOTIDE SEQUENCE</scope>
</reference>
<accession>A0A8H3I7G7</accession>
<dbReference type="Proteomes" id="UP000664169">
    <property type="component" value="Unassembled WGS sequence"/>
</dbReference>
<dbReference type="PANTHER" id="PTHR10655">
    <property type="entry name" value="LYSOPHOSPHOLIPASE-RELATED"/>
    <property type="match status" value="1"/>
</dbReference>
<comment type="caution">
    <text evidence="3">The sequence shown here is derived from an EMBL/GenBank/DDBJ whole genome shotgun (WGS) entry which is preliminary data.</text>
</comment>
<proteinExistence type="inferred from homology"/>
<evidence type="ECO:0000313" key="3">
    <source>
        <dbReference type="EMBL" id="CAF9903279.1"/>
    </source>
</evidence>
<dbReference type="InterPro" id="IPR003140">
    <property type="entry name" value="PLipase/COase/thioEstase"/>
</dbReference>
<evidence type="ECO:0000259" key="2">
    <source>
        <dbReference type="Pfam" id="PF02230"/>
    </source>
</evidence>
<dbReference type="AlphaFoldDB" id="A0A8H3I7G7"/>
<feature type="domain" description="Phospholipase/carboxylesterase/thioesterase" evidence="2">
    <location>
        <begin position="26"/>
        <end position="174"/>
    </location>
</feature>
<gene>
    <name evidence="3" type="ORF">GOMPHAMPRED_000168</name>
</gene>
<dbReference type="GO" id="GO:0008474">
    <property type="term" value="F:palmitoyl-(protein) hydrolase activity"/>
    <property type="evidence" value="ECO:0007669"/>
    <property type="project" value="TreeGrafter"/>
</dbReference>
<dbReference type="Gene3D" id="3.40.50.1820">
    <property type="entry name" value="alpha/beta hydrolase"/>
    <property type="match status" value="1"/>
</dbReference>
<dbReference type="Pfam" id="PF02230">
    <property type="entry name" value="Abhydrolase_2"/>
    <property type="match status" value="1"/>
</dbReference>
<protein>
    <recommendedName>
        <fullName evidence="2">Phospholipase/carboxylesterase/thioesterase domain-containing protein</fullName>
    </recommendedName>
</protein>
<keyword evidence="4" id="KW-1185">Reference proteome</keyword>
<name>A0A8H3I7G7_9LECA</name>
<dbReference type="GO" id="GO:0005737">
    <property type="term" value="C:cytoplasm"/>
    <property type="evidence" value="ECO:0007669"/>
    <property type="project" value="TreeGrafter"/>
</dbReference>
<dbReference type="OrthoDB" id="437457at2759"/>
<evidence type="ECO:0000313" key="4">
    <source>
        <dbReference type="Proteomes" id="UP000664169"/>
    </source>
</evidence>
<evidence type="ECO:0000256" key="1">
    <source>
        <dbReference type="ARBA" id="ARBA00006499"/>
    </source>
</evidence>
<dbReference type="InterPro" id="IPR029058">
    <property type="entry name" value="AB_hydrolase_fold"/>
</dbReference>
<dbReference type="PANTHER" id="PTHR10655:SF67">
    <property type="entry name" value="PHOSPHOLIPASE_CARBOXYLESTERASE SUPERFAMILY (AFU_ORTHOLOGUE AFUA_5G09340)"/>
    <property type="match status" value="1"/>
</dbReference>
<dbReference type="InterPro" id="IPR050565">
    <property type="entry name" value="LYPA1-2/EST-like"/>
</dbReference>